<dbReference type="Pfam" id="PF14295">
    <property type="entry name" value="PAN_4"/>
    <property type="match status" value="4"/>
</dbReference>
<feature type="domain" description="Apple" evidence="3">
    <location>
        <begin position="40"/>
        <end position="124"/>
    </location>
</feature>
<name>A0AAD4F6I8_9PEZI</name>
<evidence type="ECO:0000259" key="3">
    <source>
        <dbReference type="PROSITE" id="PS50948"/>
    </source>
</evidence>
<gene>
    <name evidence="4" type="ORF">NEMBOFW57_004106</name>
</gene>
<dbReference type="EMBL" id="JAHCVI010000001">
    <property type="protein sequence ID" value="KAG7294044.1"/>
    <property type="molecule type" value="Genomic_DNA"/>
</dbReference>
<keyword evidence="2" id="KW-0732">Signal</keyword>
<proteinExistence type="predicted"/>
<evidence type="ECO:0000256" key="1">
    <source>
        <dbReference type="SAM" id="MobiDB-lite"/>
    </source>
</evidence>
<keyword evidence="5" id="KW-1185">Reference proteome</keyword>
<dbReference type="Pfam" id="PF00024">
    <property type="entry name" value="PAN_1"/>
    <property type="match status" value="1"/>
</dbReference>
<accession>A0AAD4F6I8</accession>
<feature type="compositionally biased region" description="Low complexity" evidence="1">
    <location>
        <begin position="856"/>
        <end position="891"/>
    </location>
</feature>
<sequence>MFGPSKTTALVAASSLLAQLACAGPASMLPRQVETTAPDCTNLDTNGTIFKGIKEKFEIFCGYDFPGGDYAAFQADTFEDCIKACEDDETCVDVAYGFGSHGCYLKDSVSAATANGGVYAARKIPSADAPISCQTPGTNNTMYDKDTKNSFQILCDTDYAGEDIAAVISDTFADCIATCDANDACVDVSYGFRTKSCWLKGKATTANKVEGIWTALKKTQEQEEPKTVVTCEGNASNNTIYKSGDSTFLVLCGFDYGGGDMGGSLQPSFADCMDLCAATEDCVDVSYASGFCYMKNTLNTLNSAGWVWTGKKVVKTTDPESTTPQLSCVDGAMDGKTFTASSGNQYSIICGREYPGGDLKGVEAATFADCVEACDTTPGCIDVSYVAPACYMKSSLTTLQDAAYVSTALFLGRPADPAPAIPLSCVDSKDNGTTFVTPAGNEYVVLCGVDYFGGDMGMVYTDTFEKCMEACDGNEGCIDVGYSGTACYMKNALTSQAPAPWAWNALYLGKAAPTSSTSSAPTATSSQELTSTTATVTEEPSTATSAEETLTTTSSAEESSTTTSSAEETLITTSAEETSTTTSAEETSTITSAAETSTITSAEETSTTTSAEETSTSSSEPTATSTEEASTTASTEESSATTSTEVTSTSASTDETSATTSVSSTVASETPCSTEPAGKFIPSQDIDIDRSSTDRLTPALQVDLNYAEHPGNRILQMELVLTTPAVVLENIATIKSVSCTEAGVLVTFTDFGALNVAISTWSAGFPLLITYFEGCNPDTARGFWAPTDHTFGSAPEPFILYTATQKNLTDVATEATLKYGSIDSGVESYTSTTTGAPAEPTAAADQTCAASSTVDTSATITASETSPASTETLEASSTSSETSATSAMPTPSDRPLPETLEDLTPGARELYDFILARLPVDAEGNLNYAVPAQKVTELEPAAYEPDDVGKQQELEDMFQEAGLDSPADLVAKASAGVSGVCEAPSATVQRRLLQPSRRIQRGIRARSQARDYEGWLRSKLQARGGWDVACGDFVGGLLGLFGLDETMEVYDNRDAIKCLFGGCKTSTVITKTTTYDFDYAWSIRFPTMDGWLTYANSNKVLSCVNCGFSVTNIAFSGKIVVSITQGTMTIKSADVTPGISGTANMIVRLQSDGAYSGAWSYNFNSMELGAIQMDSAFKISPSILYGIGVDFSTDSKVDVTGGATFSWNGAVAPINIMSRSVGNQRNWQPAVSLTTPTFTTGATVSIKPYMRWLVKLNIDIYGMVKISPSISSQTVVGIDSTYSYTAANGCPANSLKVNTYLNTANTASFGDGTGAVLYSGQVGNANQCFTVPGLLPSTEEIKSLQAVGGPYCTSLVKYVPPVTVVYSTSTSTVPSTVTSYSTQTVTYTETIWEIPTVTMDFYSTSTVSASTVTVTASDKAPNFSYLNWKRDVAEPTATPTPTGVPAGGPLEKRQAVAQPGMLAGWDATRISYACKQIATGTSTRTARATTTVTSAPVTVSSTVTVNKAGPLETYTWYTETKGRFLGATTETVEGTATQTVCPTPQPTTCFKLKAHGGSWLEGKYMRYSGDGGGFGPDVIDYAYDTFYLSSKGHLMGYTAEGMTLFLGKSFPWAWADYWGQVLFLDASGGGVGAELATCWKDPDPCSKGFQCKVDYPMEVIGMNVMEPVYNNFNEDDWFWGWGENSHRPSWGLPADVLPNIRYVALSFTYEDAPCPCY</sequence>
<evidence type="ECO:0000256" key="2">
    <source>
        <dbReference type="SAM" id="SignalP"/>
    </source>
</evidence>
<feature type="compositionally biased region" description="Low complexity" evidence="1">
    <location>
        <begin position="830"/>
        <end position="844"/>
    </location>
</feature>
<feature type="chain" id="PRO_5042196789" description="Apple domain-containing protein" evidence="2">
    <location>
        <begin position="24"/>
        <end position="1717"/>
    </location>
</feature>
<dbReference type="Proteomes" id="UP001197093">
    <property type="component" value="Unassembled WGS sequence"/>
</dbReference>
<feature type="region of interest" description="Disordered" evidence="1">
    <location>
        <begin position="514"/>
        <end position="686"/>
    </location>
</feature>
<dbReference type="Gene3D" id="3.50.4.10">
    <property type="entry name" value="Hepatocyte Growth Factor"/>
    <property type="match status" value="3"/>
</dbReference>
<evidence type="ECO:0000313" key="5">
    <source>
        <dbReference type="Proteomes" id="UP001197093"/>
    </source>
</evidence>
<dbReference type="PANTHER" id="PTHR33946">
    <property type="match status" value="1"/>
</dbReference>
<feature type="compositionally biased region" description="Low complexity" evidence="1">
    <location>
        <begin position="514"/>
        <end position="671"/>
    </location>
</feature>
<reference evidence="4" key="1">
    <citation type="submission" date="2023-02" db="EMBL/GenBank/DDBJ databases">
        <authorList>
            <person name="Palmer J.M."/>
        </authorList>
    </citation>
    <scope>NUCLEOTIDE SEQUENCE</scope>
    <source>
        <strain evidence="4">FW57</strain>
    </source>
</reference>
<dbReference type="PROSITE" id="PS50948">
    <property type="entry name" value="PAN"/>
    <property type="match status" value="1"/>
</dbReference>
<dbReference type="InterPro" id="IPR054293">
    <property type="entry name" value="DUF7029"/>
</dbReference>
<feature type="region of interest" description="Disordered" evidence="1">
    <location>
        <begin position="829"/>
        <end position="901"/>
    </location>
</feature>
<dbReference type="InterPro" id="IPR003609">
    <property type="entry name" value="Pan_app"/>
</dbReference>
<organism evidence="4 5">
    <name type="scientific">Staphylotrichum longicolle</name>
    <dbReference type="NCBI Taxonomy" id="669026"/>
    <lineage>
        <taxon>Eukaryota</taxon>
        <taxon>Fungi</taxon>
        <taxon>Dikarya</taxon>
        <taxon>Ascomycota</taxon>
        <taxon>Pezizomycotina</taxon>
        <taxon>Sordariomycetes</taxon>
        <taxon>Sordariomycetidae</taxon>
        <taxon>Sordariales</taxon>
        <taxon>Chaetomiaceae</taxon>
        <taxon>Staphylotrichum</taxon>
    </lineage>
</organism>
<dbReference type="PANTHER" id="PTHR33946:SF4">
    <property type="entry name" value="COAGULATION FACTOR XI"/>
    <property type="match status" value="1"/>
</dbReference>
<comment type="caution">
    <text evidence="4">The sequence shown here is derived from an EMBL/GenBank/DDBJ whole genome shotgun (WGS) entry which is preliminary data.</text>
</comment>
<dbReference type="Pfam" id="PF22974">
    <property type="entry name" value="DUF7029"/>
    <property type="match status" value="1"/>
</dbReference>
<feature type="signal peptide" evidence="2">
    <location>
        <begin position="1"/>
        <end position="23"/>
    </location>
</feature>
<protein>
    <recommendedName>
        <fullName evidence="3">Apple domain-containing protein</fullName>
    </recommendedName>
</protein>
<evidence type="ECO:0000313" key="4">
    <source>
        <dbReference type="EMBL" id="KAG7294044.1"/>
    </source>
</evidence>